<reference evidence="1" key="2">
    <citation type="submission" date="2015-06" db="UniProtKB">
        <authorList>
            <consortium name="EnsemblProtists"/>
        </authorList>
    </citation>
    <scope>IDENTIFICATION</scope>
    <source>
        <strain evidence="1">Emoy2</strain>
    </source>
</reference>
<dbReference type="EnsemblProtists" id="HpaT801142">
    <property type="protein sequence ID" value="HpaP801142"/>
    <property type="gene ID" value="HpaG801142"/>
</dbReference>
<accession>M4B4E3</accession>
<dbReference type="InParanoid" id="M4B4E3"/>
<protein>
    <submittedName>
        <fullName evidence="1">Uncharacterized protein</fullName>
    </submittedName>
</protein>
<reference evidence="2" key="1">
    <citation type="journal article" date="2010" name="Science">
        <title>Signatures of adaptation to obligate biotrophy in the Hyaloperonospora arabidopsidis genome.</title>
        <authorList>
            <person name="Baxter L."/>
            <person name="Tripathy S."/>
            <person name="Ishaque N."/>
            <person name="Boot N."/>
            <person name="Cabral A."/>
            <person name="Kemen E."/>
            <person name="Thines M."/>
            <person name="Ah-Fong A."/>
            <person name="Anderson R."/>
            <person name="Badejoko W."/>
            <person name="Bittner-Eddy P."/>
            <person name="Boore J.L."/>
            <person name="Chibucos M.C."/>
            <person name="Coates M."/>
            <person name="Dehal P."/>
            <person name="Delehaunty K."/>
            <person name="Dong S."/>
            <person name="Downton P."/>
            <person name="Dumas B."/>
            <person name="Fabro G."/>
            <person name="Fronick C."/>
            <person name="Fuerstenberg S.I."/>
            <person name="Fulton L."/>
            <person name="Gaulin E."/>
            <person name="Govers F."/>
            <person name="Hughes L."/>
            <person name="Humphray S."/>
            <person name="Jiang R.H."/>
            <person name="Judelson H."/>
            <person name="Kamoun S."/>
            <person name="Kyung K."/>
            <person name="Meijer H."/>
            <person name="Minx P."/>
            <person name="Morris P."/>
            <person name="Nelson J."/>
            <person name="Phuntumart V."/>
            <person name="Qutob D."/>
            <person name="Rehmany A."/>
            <person name="Rougon-Cardoso A."/>
            <person name="Ryden P."/>
            <person name="Torto-Alalibo T."/>
            <person name="Studholme D."/>
            <person name="Wang Y."/>
            <person name="Win J."/>
            <person name="Wood J."/>
            <person name="Clifton S.W."/>
            <person name="Rogers J."/>
            <person name="Van den Ackerveken G."/>
            <person name="Jones J.D."/>
            <person name="McDowell J.M."/>
            <person name="Beynon J."/>
            <person name="Tyler B.M."/>
        </authorList>
    </citation>
    <scope>NUCLEOTIDE SEQUENCE [LARGE SCALE GENOMIC DNA]</scope>
    <source>
        <strain evidence="2">Emoy2</strain>
    </source>
</reference>
<dbReference type="EMBL" id="JH598253">
    <property type="status" value="NOT_ANNOTATED_CDS"/>
    <property type="molecule type" value="Genomic_DNA"/>
</dbReference>
<dbReference type="AlphaFoldDB" id="M4B4E3"/>
<dbReference type="Proteomes" id="UP000011713">
    <property type="component" value="Unassembled WGS sequence"/>
</dbReference>
<evidence type="ECO:0000313" key="2">
    <source>
        <dbReference type="Proteomes" id="UP000011713"/>
    </source>
</evidence>
<organism evidence="1 2">
    <name type="scientific">Hyaloperonospora arabidopsidis (strain Emoy2)</name>
    <name type="common">Downy mildew agent</name>
    <name type="synonym">Peronospora arabidopsidis</name>
    <dbReference type="NCBI Taxonomy" id="559515"/>
    <lineage>
        <taxon>Eukaryota</taxon>
        <taxon>Sar</taxon>
        <taxon>Stramenopiles</taxon>
        <taxon>Oomycota</taxon>
        <taxon>Peronosporomycetes</taxon>
        <taxon>Peronosporales</taxon>
        <taxon>Peronosporaceae</taxon>
        <taxon>Hyaloperonospora</taxon>
    </lineage>
</organism>
<proteinExistence type="predicted"/>
<sequence>MSATIPKPEDRRASSEARPLILVIQLETESSCKTLYNNQSLKKEYDVVNVCINSIQYAQATRSAFAYQRPAFASVIIFTFDRFKPITSVRQNSD</sequence>
<dbReference type="HOGENOM" id="CLU_2390725_0_0_1"/>
<dbReference type="VEuPathDB" id="FungiDB:HpaG801142"/>
<keyword evidence="2" id="KW-1185">Reference proteome</keyword>
<evidence type="ECO:0000313" key="1">
    <source>
        <dbReference type="EnsemblProtists" id="HpaP801142"/>
    </source>
</evidence>
<name>M4B4E3_HYAAE</name>